<proteinExistence type="predicted"/>
<dbReference type="EMBL" id="BBSC01000005">
    <property type="protein sequence ID" value="GAM75824.1"/>
    <property type="molecule type" value="Genomic_DNA"/>
</dbReference>
<organism evidence="1 2">
    <name type="scientific">Vibrio ishigakensis</name>
    <dbReference type="NCBI Taxonomy" id="1481914"/>
    <lineage>
        <taxon>Bacteria</taxon>
        <taxon>Pseudomonadati</taxon>
        <taxon>Pseudomonadota</taxon>
        <taxon>Gammaproteobacteria</taxon>
        <taxon>Vibrionales</taxon>
        <taxon>Vibrionaceae</taxon>
        <taxon>Vibrio</taxon>
    </lineage>
</organism>
<reference evidence="1 2" key="2">
    <citation type="submission" date="2015-01" db="EMBL/GenBank/DDBJ databases">
        <authorList>
            <consortium name="NBRP consortium"/>
            <person name="Sawabe T."/>
            <person name="Meirelles P."/>
            <person name="Feng G."/>
            <person name="Sayaka M."/>
            <person name="Hattori M."/>
            <person name="Ohkuma M."/>
        </authorList>
    </citation>
    <scope>NUCLEOTIDE SEQUENCE [LARGE SCALE GENOMIC DNA]</scope>
    <source>
        <strain evidence="2">JCM 19241</strain>
    </source>
</reference>
<evidence type="ECO:0000313" key="2">
    <source>
        <dbReference type="Proteomes" id="UP000031666"/>
    </source>
</evidence>
<accession>A0A0B8QN19</accession>
<name>A0A0B8QN19_9VIBR</name>
<sequence length="208" mass="23170">MPFPLDNGDKILFRPAIPFSMNYDKAGEYGDDSGFGDISFDLAYAPKTEAGRIMAFGVFAQLPTGQEGFTADQFAVGPEMLLGTLSKDRIFIFFPNHLWGVSNNSDKINGEHVVEDINRTSVQIGWVELLGNGWTIVSSPTLSYDWNTDQAEIPLNFQVSKTVVLGSRPWKFGLEANYYIEKDEKTRPDFMIGLNITPVVENKLAGLF</sequence>
<dbReference type="STRING" id="1481914.JCM19241_122"/>
<comment type="caution">
    <text evidence="1">The sequence shown here is derived from an EMBL/GenBank/DDBJ whole genome shotgun (WGS) entry which is preliminary data.</text>
</comment>
<dbReference type="AlphaFoldDB" id="A0A0B8QN19"/>
<gene>
    <name evidence="1" type="ORF">JCM19241_122</name>
</gene>
<evidence type="ECO:0000313" key="1">
    <source>
        <dbReference type="EMBL" id="GAM75824.1"/>
    </source>
</evidence>
<reference evidence="1 2" key="1">
    <citation type="submission" date="2015-01" db="EMBL/GenBank/DDBJ databases">
        <title>Vibrio sp. C94 JCM 19241 whole genome shotgun sequence.</title>
        <authorList>
            <person name="Sawabe T."/>
            <person name="Meirelles P."/>
            <person name="Feng G."/>
            <person name="Sayaka M."/>
            <person name="Hattori M."/>
            <person name="Ohkuma M."/>
        </authorList>
    </citation>
    <scope>NUCLEOTIDE SEQUENCE [LARGE SCALE GENOMIC DNA]</scope>
    <source>
        <strain evidence="2">JCM 19241</strain>
    </source>
</reference>
<protein>
    <submittedName>
        <fullName evidence="1">Possible neuromedin U</fullName>
    </submittedName>
</protein>
<dbReference type="Proteomes" id="UP000031666">
    <property type="component" value="Unassembled WGS sequence"/>
</dbReference>